<evidence type="ECO:0000256" key="1">
    <source>
        <dbReference type="SAM" id="Phobius"/>
    </source>
</evidence>
<keyword evidence="1" id="KW-0472">Membrane</keyword>
<comment type="caution">
    <text evidence="2">The sequence shown here is derived from an EMBL/GenBank/DDBJ whole genome shotgun (WGS) entry which is preliminary data.</text>
</comment>
<accession>A0AAD6UJG8</accession>
<name>A0AAD6UJG8_9AGAR</name>
<feature type="transmembrane region" description="Helical" evidence="1">
    <location>
        <begin position="20"/>
        <end position="44"/>
    </location>
</feature>
<reference evidence="2" key="1">
    <citation type="submission" date="2023-03" db="EMBL/GenBank/DDBJ databases">
        <title>Massive genome expansion in bonnet fungi (Mycena s.s.) driven by repeated elements and novel gene families across ecological guilds.</title>
        <authorList>
            <consortium name="Lawrence Berkeley National Laboratory"/>
            <person name="Harder C.B."/>
            <person name="Miyauchi S."/>
            <person name="Viragh M."/>
            <person name="Kuo A."/>
            <person name="Thoen E."/>
            <person name="Andreopoulos B."/>
            <person name="Lu D."/>
            <person name="Skrede I."/>
            <person name="Drula E."/>
            <person name="Henrissat B."/>
            <person name="Morin E."/>
            <person name="Kohler A."/>
            <person name="Barry K."/>
            <person name="LaButti K."/>
            <person name="Morin E."/>
            <person name="Salamov A."/>
            <person name="Lipzen A."/>
            <person name="Mereny Z."/>
            <person name="Hegedus B."/>
            <person name="Baldrian P."/>
            <person name="Stursova M."/>
            <person name="Weitz H."/>
            <person name="Taylor A."/>
            <person name="Grigoriev I.V."/>
            <person name="Nagy L.G."/>
            <person name="Martin F."/>
            <person name="Kauserud H."/>
        </authorList>
    </citation>
    <scope>NUCLEOTIDE SEQUENCE</scope>
    <source>
        <strain evidence="2">CBHHK173m</strain>
    </source>
</reference>
<sequence>MSSDVSTVSSETSIMASLSGILPSTAFHALLASAFAFGALLYLLRRTALSTATENLQDTMCRTEWIYYGLVEGGILDVEDKGISRDIAELRTRASALREQSLRASLSVSGGISAYCFGLSFRIMRCTKDVNVLKTRIEIASEAGLRGICTTQDGQAHALWAARLYRNITETRCTCKL</sequence>
<dbReference type="EMBL" id="JARJCN010000004">
    <property type="protein sequence ID" value="KAJ7101225.1"/>
    <property type="molecule type" value="Genomic_DNA"/>
</dbReference>
<proteinExistence type="predicted"/>
<evidence type="ECO:0000313" key="3">
    <source>
        <dbReference type="Proteomes" id="UP001222325"/>
    </source>
</evidence>
<dbReference type="Proteomes" id="UP001222325">
    <property type="component" value="Unassembled WGS sequence"/>
</dbReference>
<organism evidence="2 3">
    <name type="scientific">Mycena belliarum</name>
    <dbReference type="NCBI Taxonomy" id="1033014"/>
    <lineage>
        <taxon>Eukaryota</taxon>
        <taxon>Fungi</taxon>
        <taxon>Dikarya</taxon>
        <taxon>Basidiomycota</taxon>
        <taxon>Agaricomycotina</taxon>
        <taxon>Agaricomycetes</taxon>
        <taxon>Agaricomycetidae</taxon>
        <taxon>Agaricales</taxon>
        <taxon>Marasmiineae</taxon>
        <taxon>Mycenaceae</taxon>
        <taxon>Mycena</taxon>
    </lineage>
</organism>
<dbReference type="AlphaFoldDB" id="A0AAD6UJG8"/>
<keyword evidence="1" id="KW-0812">Transmembrane</keyword>
<evidence type="ECO:0000313" key="2">
    <source>
        <dbReference type="EMBL" id="KAJ7101225.1"/>
    </source>
</evidence>
<protein>
    <submittedName>
        <fullName evidence="2">Uncharacterized protein</fullName>
    </submittedName>
</protein>
<keyword evidence="1" id="KW-1133">Transmembrane helix</keyword>
<keyword evidence="3" id="KW-1185">Reference proteome</keyword>
<gene>
    <name evidence="2" type="ORF">B0H15DRAFT_406945</name>
</gene>